<feature type="domain" description="SWIM-type" evidence="6">
    <location>
        <begin position="592"/>
        <end position="624"/>
    </location>
</feature>
<dbReference type="SMART" id="SM00575">
    <property type="entry name" value="ZnF_PMZ"/>
    <property type="match status" value="1"/>
</dbReference>
<evidence type="ECO:0000256" key="5">
    <source>
        <dbReference type="SAM" id="MobiDB-lite"/>
    </source>
</evidence>
<evidence type="ECO:0000256" key="3">
    <source>
        <dbReference type="ARBA" id="ARBA00022833"/>
    </source>
</evidence>
<dbReference type="Proteomes" id="UP000078348">
    <property type="component" value="Unassembled WGS sequence"/>
</dbReference>
<proteinExistence type="predicted"/>
<dbReference type="GO" id="GO:0008270">
    <property type="term" value="F:zinc ion binding"/>
    <property type="evidence" value="ECO:0007669"/>
    <property type="project" value="UniProtKB-KW"/>
</dbReference>
<dbReference type="InterPro" id="IPR006564">
    <property type="entry name" value="Znf_PMZ"/>
</dbReference>
<accession>A0A196SP72</accession>
<evidence type="ECO:0000313" key="8">
    <source>
        <dbReference type="Proteomes" id="UP000078348"/>
    </source>
</evidence>
<evidence type="ECO:0000256" key="1">
    <source>
        <dbReference type="ARBA" id="ARBA00022723"/>
    </source>
</evidence>
<dbReference type="InterPro" id="IPR007527">
    <property type="entry name" value="Znf_SWIM"/>
</dbReference>
<feature type="region of interest" description="Disordered" evidence="5">
    <location>
        <begin position="182"/>
        <end position="220"/>
    </location>
</feature>
<dbReference type="OrthoDB" id="1938144at2759"/>
<evidence type="ECO:0000256" key="2">
    <source>
        <dbReference type="ARBA" id="ARBA00022771"/>
    </source>
</evidence>
<dbReference type="AlphaFoldDB" id="A0A196SP72"/>
<dbReference type="EMBL" id="LXWW01000012">
    <property type="protein sequence ID" value="OAO17982.1"/>
    <property type="molecule type" value="Genomic_DNA"/>
</dbReference>
<evidence type="ECO:0000313" key="7">
    <source>
        <dbReference type="EMBL" id="OAO17982.1"/>
    </source>
</evidence>
<dbReference type="STRING" id="478820.A0A196SP72"/>
<reference evidence="7 8" key="1">
    <citation type="submission" date="2016-05" db="EMBL/GenBank/DDBJ databases">
        <title>Nuclear genome of Blastocystis sp. subtype 1 NandII.</title>
        <authorList>
            <person name="Gentekaki E."/>
            <person name="Curtis B."/>
            <person name="Stairs C."/>
            <person name="Eme L."/>
            <person name="Herman E."/>
            <person name="Klimes V."/>
            <person name="Arias M.C."/>
            <person name="Elias M."/>
            <person name="Hilliou F."/>
            <person name="Klute M."/>
            <person name="Malik S.-B."/>
            <person name="Pightling A."/>
            <person name="Rachubinski R."/>
            <person name="Salas D."/>
            <person name="Schlacht A."/>
            <person name="Suga H."/>
            <person name="Archibald J."/>
            <person name="Ball S.G."/>
            <person name="Clark G."/>
            <person name="Dacks J."/>
            <person name="Van Der Giezen M."/>
            <person name="Tsaousis A."/>
            <person name="Roger A."/>
        </authorList>
    </citation>
    <scope>NUCLEOTIDE SEQUENCE [LARGE SCALE GENOMIC DNA]</scope>
    <source>
        <strain evidence="8">ATCC 50177 / NandII</strain>
    </source>
</reference>
<gene>
    <name evidence="7" type="ORF">AV274_0315</name>
</gene>
<evidence type="ECO:0000256" key="4">
    <source>
        <dbReference type="PROSITE-ProRule" id="PRU00325"/>
    </source>
</evidence>
<sequence length="687" mass="77324">MKRLFSGFKLKDNRGIERSPNRESDLLSEMDIDKEDEAIDTHFNKMIRDSSGIENVQFFRQITDVYLCKHNIPYASECTGSCVKYRCPFSKSCSFCIKGGICRSKLSGKKGQLNIRCVCLEHTCDWEAVPRDQRVTTYRPSYKKRNSALLQEQEMEATISAAEPSILHVEAVELFSSAEPARISIDPPPPSDPQQHPILIMPPVDIPSSSKRSKMISDEKQSKRAMYCRNAYMHFLVRKLIESNPYISLRSILAVLNSKRVDCKEVTVAKARADERARLITSLKSLLPSFLEMREQVLRANPTATFTVSSFTENKKAVLSSVFVALPDARILFDQSKVLVLDCTALKGEYGGVLFYASILDGGEQPVLLAFMVANEETHLTWREFLNSLQLAGVGTAATSAVSSLLHLCDLLTDLFPRLCLIRHDLGMEPSSWSSMLPQRRKKATTMEVTPLRSLFFRCAFATASQSTVLIAQFSSLAPELTATLMKFPLWSRSQLPQAHEYYTTDVTTDMELLLNQQCLRFLMLDDVVSGLLVVSHSRTQQRRALYSGLPAGSLTPFYAHLAKSYASECGRMTAQCVRASVYCVSDKSDVFDVDFEKKTCSCHQWEELAFPCVHCWCVMEAFKMNVMEVVDAFFTNDAALKMCGDFVLPAFSHDLSRQVKYYQQSLQSAQNKTLVVVPNESNTILL</sequence>
<organism evidence="7 8">
    <name type="scientific">Blastocystis sp. subtype 1 (strain ATCC 50177 / NandII)</name>
    <dbReference type="NCBI Taxonomy" id="478820"/>
    <lineage>
        <taxon>Eukaryota</taxon>
        <taxon>Sar</taxon>
        <taxon>Stramenopiles</taxon>
        <taxon>Bigyra</taxon>
        <taxon>Opalozoa</taxon>
        <taxon>Opalinata</taxon>
        <taxon>Blastocystidae</taxon>
        <taxon>Blastocystis</taxon>
    </lineage>
</organism>
<evidence type="ECO:0000259" key="6">
    <source>
        <dbReference type="PROSITE" id="PS50966"/>
    </source>
</evidence>
<protein>
    <recommendedName>
        <fullName evidence="6">SWIM-type domain-containing protein</fullName>
    </recommendedName>
</protein>
<keyword evidence="3" id="KW-0862">Zinc</keyword>
<keyword evidence="2 4" id="KW-0863">Zinc-finger</keyword>
<dbReference type="PROSITE" id="PS50966">
    <property type="entry name" value="ZF_SWIM"/>
    <property type="match status" value="1"/>
</dbReference>
<keyword evidence="8" id="KW-1185">Reference proteome</keyword>
<name>A0A196SP72_BLAHN</name>
<dbReference type="PANTHER" id="PTHR31973:SF187">
    <property type="entry name" value="MUTATOR TRANSPOSASE MUDRA PROTEIN"/>
    <property type="match status" value="1"/>
</dbReference>
<keyword evidence="1" id="KW-0479">Metal-binding</keyword>
<dbReference type="PANTHER" id="PTHR31973">
    <property type="entry name" value="POLYPROTEIN, PUTATIVE-RELATED"/>
    <property type="match status" value="1"/>
</dbReference>
<comment type="caution">
    <text evidence="7">The sequence shown here is derived from an EMBL/GenBank/DDBJ whole genome shotgun (WGS) entry which is preliminary data.</text>
</comment>